<feature type="domain" description="Response regulatory" evidence="2">
    <location>
        <begin position="9"/>
        <end position="126"/>
    </location>
</feature>
<evidence type="ECO:0000313" key="3">
    <source>
        <dbReference type="EMBL" id="TVT52003.1"/>
    </source>
</evidence>
<proteinExistence type="predicted"/>
<organism evidence="3 4">
    <name type="scientific">Sedimenticola thiotaurini</name>
    <dbReference type="NCBI Taxonomy" id="1543721"/>
    <lineage>
        <taxon>Bacteria</taxon>
        <taxon>Pseudomonadati</taxon>
        <taxon>Pseudomonadota</taxon>
        <taxon>Gammaproteobacteria</taxon>
        <taxon>Chromatiales</taxon>
        <taxon>Sedimenticolaceae</taxon>
        <taxon>Sedimenticola</taxon>
    </lineage>
</organism>
<gene>
    <name evidence="3" type="ORF">FHK82_14395</name>
</gene>
<feature type="modified residue" description="4-aspartylphosphate" evidence="1">
    <location>
        <position position="195"/>
    </location>
</feature>
<dbReference type="SUPFAM" id="SSF52172">
    <property type="entry name" value="CheY-like"/>
    <property type="match status" value="2"/>
</dbReference>
<dbReference type="PANTHER" id="PTHR43228:SF1">
    <property type="entry name" value="TWO-COMPONENT RESPONSE REGULATOR ARR22"/>
    <property type="match status" value="1"/>
</dbReference>
<dbReference type="EMBL" id="VMRY01000078">
    <property type="protein sequence ID" value="TVT52003.1"/>
    <property type="molecule type" value="Genomic_DNA"/>
</dbReference>
<protein>
    <submittedName>
        <fullName evidence="3">Response regulator</fullName>
    </submittedName>
</protein>
<feature type="domain" description="Response regulatory" evidence="2">
    <location>
        <begin position="145"/>
        <end position="262"/>
    </location>
</feature>
<keyword evidence="1" id="KW-0597">Phosphoprotein</keyword>
<comment type="caution">
    <text evidence="3">The sequence shown here is derived from an EMBL/GenBank/DDBJ whole genome shotgun (WGS) entry which is preliminary data.</text>
</comment>
<reference evidence="3 4" key="1">
    <citation type="submission" date="2019-07" db="EMBL/GenBank/DDBJ databases">
        <title>The pathways for chlorine oxyanion respiration interact through the shared metabolite chlorate.</title>
        <authorList>
            <person name="Barnum T.P."/>
            <person name="Cheng Y."/>
            <person name="Hill K.A."/>
            <person name="Lucas L.N."/>
            <person name="Carlson H.K."/>
            <person name="Coates J.D."/>
        </authorList>
    </citation>
    <scope>NUCLEOTIDE SEQUENCE [LARGE SCALE GENOMIC DNA]</scope>
    <source>
        <strain evidence="3">BK-3</strain>
    </source>
</reference>
<dbReference type="PANTHER" id="PTHR43228">
    <property type="entry name" value="TWO-COMPONENT RESPONSE REGULATOR"/>
    <property type="match status" value="1"/>
</dbReference>
<dbReference type="InterPro" id="IPR052048">
    <property type="entry name" value="ST_Response_Regulator"/>
</dbReference>
<name>A0A558CTC6_9GAMM</name>
<accession>A0A558CTC6</accession>
<dbReference type="InterPro" id="IPR001789">
    <property type="entry name" value="Sig_transdc_resp-reg_receiver"/>
</dbReference>
<sequence length="265" mass="29629">MALKLPDLTVLLVEPSTTQQKIVTNYLNNLGIHQITSVLSGQEALVLMEDYEPDLVISTLYLPDMTGTDLVHQMRENDRFSNIAFMLISSETRFRYLDPIRQAGAIAILPKPFTQDALRIALGSTLEFLDPESLDLGRYDPENLSVLIVDDSPLARKYIKKTLTNMGLEIFTEADNGKEAMDLLDSNFFDLIVTDYNMPEMDGEALVSHIRANSNQSSIPIIMVTSEENENRLAAVQQAGVSAICDKPFEPGNIRTLLQQLFSEE</sequence>
<dbReference type="Proteomes" id="UP000317355">
    <property type="component" value="Unassembled WGS sequence"/>
</dbReference>
<dbReference type="CDD" id="cd00156">
    <property type="entry name" value="REC"/>
    <property type="match status" value="1"/>
</dbReference>
<dbReference type="InterPro" id="IPR011006">
    <property type="entry name" value="CheY-like_superfamily"/>
</dbReference>
<evidence type="ECO:0000313" key="4">
    <source>
        <dbReference type="Proteomes" id="UP000317355"/>
    </source>
</evidence>
<dbReference type="Pfam" id="PF00072">
    <property type="entry name" value="Response_reg"/>
    <property type="match status" value="2"/>
</dbReference>
<dbReference type="GO" id="GO:0000160">
    <property type="term" value="P:phosphorelay signal transduction system"/>
    <property type="evidence" value="ECO:0007669"/>
    <property type="project" value="InterPro"/>
</dbReference>
<comment type="caution">
    <text evidence="1">Lacks conserved residue(s) required for the propagation of feature annotation.</text>
</comment>
<evidence type="ECO:0000259" key="2">
    <source>
        <dbReference type="PROSITE" id="PS50110"/>
    </source>
</evidence>
<evidence type="ECO:0000256" key="1">
    <source>
        <dbReference type="PROSITE-ProRule" id="PRU00169"/>
    </source>
</evidence>
<dbReference type="Gene3D" id="3.40.50.2300">
    <property type="match status" value="2"/>
</dbReference>
<dbReference type="SMART" id="SM00448">
    <property type="entry name" value="REC"/>
    <property type="match status" value="2"/>
</dbReference>
<dbReference type="AlphaFoldDB" id="A0A558CTC6"/>
<dbReference type="PROSITE" id="PS50110">
    <property type="entry name" value="RESPONSE_REGULATORY"/>
    <property type="match status" value="2"/>
</dbReference>